<gene>
    <name evidence="2" type="ORF">A2610_00125</name>
</gene>
<comment type="caution">
    <text evidence="2">The sequence shown here is derived from an EMBL/GenBank/DDBJ whole genome shotgun (WGS) entry which is preliminary data.</text>
</comment>
<accession>A0A1F8DYK0</accession>
<sequence length="374" mass="42227">MAQNDSDRFSSYQHGEGHTGTGQPVKFTCPIGESAQVVEFLRTHVRTIEEATTRRVLLAHGVYGNYSRYDIVQHRYHGIGNYGNGGGYLEVLEIKDPPEGRCGIVTHRYTEQEGVVFIEWETLEAALSAFTKVGYGTAEKHEAHPGFKRWVLCGKLTPWFYAIGNEQSVGDFAFPHGMQDDPVYRFGKKFVVFDFDGTPSIKTCMGTRFFARQKKLGESNRDDADKPRCYRYVYWDDGSVWCDGVSLCKPPRPLAAGELWIAEAMDKFKELLAGKTAKVQVDLGDGNKFVGKLVKNECKARTAQGSYLIRVKFKGEDETKEGLVDFNPTPKDPDIIKYVTRHFALQGKEVEQIEVKEHKPNRKGKKWAGVFSPM</sequence>
<evidence type="ECO:0000313" key="3">
    <source>
        <dbReference type="Proteomes" id="UP000179057"/>
    </source>
</evidence>
<name>A0A1F8DYK0_9BACT</name>
<feature type="region of interest" description="Disordered" evidence="1">
    <location>
        <begin position="1"/>
        <end position="26"/>
    </location>
</feature>
<proteinExistence type="predicted"/>
<organism evidence="2 3">
    <name type="scientific">Candidatus Wolfebacteria bacterium RIFOXYD1_FULL_48_65</name>
    <dbReference type="NCBI Taxonomy" id="1802561"/>
    <lineage>
        <taxon>Bacteria</taxon>
        <taxon>Candidatus Wolfeibacteriota</taxon>
    </lineage>
</organism>
<reference evidence="2 3" key="1">
    <citation type="journal article" date="2016" name="Nat. Commun.">
        <title>Thousands of microbial genomes shed light on interconnected biogeochemical processes in an aquifer system.</title>
        <authorList>
            <person name="Anantharaman K."/>
            <person name="Brown C.T."/>
            <person name="Hug L.A."/>
            <person name="Sharon I."/>
            <person name="Castelle C.J."/>
            <person name="Probst A.J."/>
            <person name="Thomas B.C."/>
            <person name="Singh A."/>
            <person name="Wilkins M.J."/>
            <person name="Karaoz U."/>
            <person name="Brodie E.L."/>
            <person name="Williams K.H."/>
            <person name="Hubbard S.S."/>
            <person name="Banfield J.F."/>
        </authorList>
    </citation>
    <scope>NUCLEOTIDE SEQUENCE [LARGE SCALE GENOMIC DNA]</scope>
</reference>
<evidence type="ECO:0000256" key="1">
    <source>
        <dbReference type="SAM" id="MobiDB-lite"/>
    </source>
</evidence>
<dbReference type="AlphaFoldDB" id="A0A1F8DYK0"/>
<dbReference type="EMBL" id="MGIV01000023">
    <property type="protein sequence ID" value="OGM93644.1"/>
    <property type="molecule type" value="Genomic_DNA"/>
</dbReference>
<dbReference type="Proteomes" id="UP000179057">
    <property type="component" value="Unassembled WGS sequence"/>
</dbReference>
<evidence type="ECO:0000313" key="2">
    <source>
        <dbReference type="EMBL" id="OGM93644.1"/>
    </source>
</evidence>
<protein>
    <submittedName>
        <fullName evidence="2">Uncharacterized protein</fullName>
    </submittedName>
</protein>